<accession>A0ABV0X4P2</accession>
<dbReference type="EMBL" id="JAHRIM010090473">
    <property type="protein sequence ID" value="MEQ2276857.1"/>
    <property type="molecule type" value="Genomic_DNA"/>
</dbReference>
<evidence type="ECO:0000313" key="3">
    <source>
        <dbReference type="Proteomes" id="UP001444071"/>
    </source>
</evidence>
<feature type="region of interest" description="Disordered" evidence="1">
    <location>
        <begin position="1"/>
        <end position="30"/>
    </location>
</feature>
<proteinExistence type="predicted"/>
<sequence length="137" mass="14802">MRGKQSGPNSRGKYEESKPNTRSTRTGWSKTRIRFIWCDHNLKTSKMPSPLKVAARKATGRHKLCNSSTHGGCNFRPGRSKGMFSSIGGRDGQSSVKAEPGGRNRGSAAALGGQVSAGTPPEPRRPSSKVHLRSDVR</sequence>
<gene>
    <name evidence="2" type="ORF">XENORESO_012638</name>
</gene>
<dbReference type="Proteomes" id="UP001444071">
    <property type="component" value="Unassembled WGS sequence"/>
</dbReference>
<feature type="region of interest" description="Disordered" evidence="1">
    <location>
        <begin position="61"/>
        <end position="137"/>
    </location>
</feature>
<organism evidence="2 3">
    <name type="scientific">Xenotaenia resolanae</name>
    <dbReference type="NCBI Taxonomy" id="208358"/>
    <lineage>
        <taxon>Eukaryota</taxon>
        <taxon>Metazoa</taxon>
        <taxon>Chordata</taxon>
        <taxon>Craniata</taxon>
        <taxon>Vertebrata</taxon>
        <taxon>Euteleostomi</taxon>
        <taxon>Actinopterygii</taxon>
        <taxon>Neopterygii</taxon>
        <taxon>Teleostei</taxon>
        <taxon>Neoteleostei</taxon>
        <taxon>Acanthomorphata</taxon>
        <taxon>Ovalentaria</taxon>
        <taxon>Atherinomorphae</taxon>
        <taxon>Cyprinodontiformes</taxon>
        <taxon>Goodeidae</taxon>
        <taxon>Xenotaenia</taxon>
    </lineage>
</organism>
<name>A0ABV0X4P2_9TELE</name>
<feature type="compositionally biased region" description="Polar residues" evidence="1">
    <location>
        <begin position="20"/>
        <end position="29"/>
    </location>
</feature>
<evidence type="ECO:0000313" key="2">
    <source>
        <dbReference type="EMBL" id="MEQ2276857.1"/>
    </source>
</evidence>
<protein>
    <submittedName>
        <fullName evidence="2">Uncharacterized protein</fullName>
    </submittedName>
</protein>
<comment type="caution">
    <text evidence="2">The sequence shown here is derived from an EMBL/GenBank/DDBJ whole genome shotgun (WGS) entry which is preliminary data.</text>
</comment>
<keyword evidence="3" id="KW-1185">Reference proteome</keyword>
<reference evidence="2 3" key="1">
    <citation type="submission" date="2021-06" db="EMBL/GenBank/DDBJ databases">
        <authorList>
            <person name="Palmer J.M."/>
        </authorList>
    </citation>
    <scope>NUCLEOTIDE SEQUENCE [LARGE SCALE GENOMIC DNA]</scope>
    <source>
        <strain evidence="2 3">XR_2019</strain>
        <tissue evidence="2">Muscle</tissue>
    </source>
</reference>
<evidence type="ECO:0000256" key="1">
    <source>
        <dbReference type="SAM" id="MobiDB-lite"/>
    </source>
</evidence>